<evidence type="ECO:0000256" key="9">
    <source>
        <dbReference type="ARBA" id="ARBA00022729"/>
    </source>
</evidence>
<dbReference type="FunFam" id="1.20.1420.30:FF:000006">
    <property type="entry name" value="sodium/potassium/calcium exchanger 4 isoform X1"/>
    <property type="match status" value="1"/>
</dbReference>
<feature type="domain" description="Sodium/calcium exchanger membrane region" evidence="21">
    <location>
        <begin position="114"/>
        <end position="293"/>
    </location>
</feature>
<feature type="transmembrane region" description="Helical" evidence="20">
    <location>
        <begin position="540"/>
        <end position="558"/>
    </location>
</feature>
<keyword evidence="15" id="KW-0406">Ion transport</keyword>
<evidence type="ECO:0000256" key="20">
    <source>
        <dbReference type="SAM" id="Phobius"/>
    </source>
</evidence>
<comment type="subcellular location">
    <subcellularLocation>
        <location evidence="1">Cell membrane</location>
        <topology evidence="1">Multi-pass membrane protein</topology>
    </subcellularLocation>
</comment>
<evidence type="ECO:0000256" key="16">
    <source>
        <dbReference type="ARBA" id="ARBA00023136"/>
    </source>
</evidence>
<feature type="transmembrane region" description="Helical" evidence="20">
    <location>
        <begin position="599"/>
        <end position="620"/>
    </location>
</feature>
<keyword evidence="14" id="KW-0915">Sodium</keyword>
<dbReference type="GeneTree" id="ENSGT01030000234532"/>
<organism evidence="22 23">
    <name type="scientific">Amphiprion ocellaris</name>
    <name type="common">Clown anemonefish</name>
    <dbReference type="NCBI Taxonomy" id="80972"/>
    <lineage>
        <taxon>Eukaryota</taxon>
        <taxon>Metazoa</taxon>
        <taxon>Chordata</taxon>
        <taxon>Craniata</taxon>
        <taxon>Vertebrata</taxon>
        <taxon>Euteleostomi</taxon>
        <taxon>Actinopterygii</taxon>
        <taxon>Neopterygii</taxon>
        <taxon>Teleostei</taxon>
        <taxon>Neoteleostei</taxon>
        <taxon>Acanthomorphata</taxon>
        <taxon>Ovalentaria</taxon>
        <taxon>Pomacentridae</taxon>
        <taxon>Amphiprion</taxon>
    </lineage>
</organism>
<dbReference type="GO" id="GO:0008273">
    <property type="term" value="F:calcium, potassium:sodium antiporter activity"/>
    <property type="evidence" value="ECO:0007669"/>
    <property type="project" value="TreeGrafter"/>
</dbReference>
<feature type="transmembrane region" description="Helical" evidence="20">
    <location>
        <begin position="225"/>
        <end position="248"/>
    </location>
</feature>
<reference evidence="22 23" key="1">
    <citation type="submission" date="2022-01" db="EMBL/GenBank/DDBJ databases">
        <title>A chromosome-scale genome assembly of the false clownfish, Amphiprion ocellaris.</title>
        <authorList>
            <person name="Ryu T."/>
        </authorList>
    </citation>
    <scope>NUCLEOTIDE SEQUENCE [LARGE SCALE GENOMIC DNA]</scope>
</reference>
<sequence>MERDDADTVSPSKKTIIAKIFKVRKRREMLFVQVCFICSVLFIAWSMSALLTKTGHGMIVEGHPGLEHWGRRLMASVPENKTEEKNCSEPAIHEFPDDLFTNDERKSGAIMLHIVATLYMFLALAITCDEYFVTSLEKVCEVQRNCRLLSFQVTFLQFWFVCVNQAIPPPPPPPPPARRNLDLSEDVAGATFMAAGSSAPELFASVIGVFITHGDVGVGTIVGSAVFNILCIIGVCGIFAGQVVMLTWWAVFRDSFYYILSVVALIAFIYDEKIVWWESLVLVVMYAGYILVMKFNSSMQKFFMGKSSKNVANGNAAASSEMEDVKPSKAYSRGSVVMVDEIMNASPSKFRFPEAGLRVMVTSHFGPKTRLRMASRLIITERQKLVQAANGVETQVIDGKVEIENGNVPEDKPTEAEENDTISPFHIPRGIGSKVKWLLSWPLLLLLYLTVPNCAKPRWEKYFMVSFILSTVWIAVFSYLMVWMVTIIGYTLGIPDVIMGITFLAAGTSVPDCIASLIVARQGLGDMAVSNTIGSNVFDILVGLGVPWAIQTMCVSYGSEVMINSRGLVYSVVLLLGSVALTVLGIHLNKWRLDVKLGVYVLVLYAVFLCFSIMIEYNVFTFVNLPMCMD</sequence>
<evidence type="ECO:0000256" key="12">
    <source>
        <dbReference type="ARBA" id="ARBA00022958"/>
    </source>
</evidence>
<accession>A0A3Q1B6J4</accession>
<evidence type="ECO:0000256" key="13">
    <source>
        <dbReference type="ARBA" id="ARBA00022989"/>
    </source>
</evidence>
<evidence type="ECO:0000256" key="19">
    <source>
        <dbReference type="ARBA" id="ARBA00033627"/>
    </source>
</evidence>
<feature type="transmembrane region" description="Helical" evidence="20">
    <location>
        <begin position="463"/>
        <end position="485"/>
    </location>
</feature>
<evidence type="ECO:0000256" key="2">
    <source>
        <dbReference type="ARBA" id="ARBA00005364"/>
    </source>
</evidence>
<keyword evidence="16 20" id="KW-0472">Membrane</keyword>
<keyword evidence="10" id="KW-0677">Repeat</keyword>
<feature type="transmembrane region" description="Helical" evidence="20">
    <location>
        <begin position="148"/>
        <end position="167"/>
    </location>
</feature>
<keyword evidence="4" id="KW-0050">Antiport</keyword>
<keyword evidence="8 20" id="KW-0812">Transmembrane</keyword>
<evidence type="ECO:0000313" key="23">
    <source>
        <dbReference type="Proteomes" id="UP001501940"/>
    </source>
</evidence>
<keyword evidence="12" id="KW-0630">Potassium</keyword>
<feature type="transmembrane region" description="Helical" evidence="20">
    <location>
        <begin position="255"/>
        <end position="270"/>
    </location>
</feature>
<dbReference type="AlphaFoldDB" id="A0A3Q1B6J4"/>
<comment type="similarity">
    <text evidence="2">Belongs to the Ca(2+):cation antiporter (CaCA) (TC 2.A.19) family. SLC24A subfamily.</text>
</comment>
<dbReference type="Pfam" id="PF01699">
    <property type="entry name" value="Na_Ca_ex"/>
    <property type="match status" value="2"/>
</dbReference>
<dbReference type="GO" id="GO:0005262">
    <property type="term" value="F:calcium channel activity"/>
    <property type="evidence" value="ECO:0007669"/>
    <property type="project" value="TreeGrafter"/>
</dbReference>
<protein>
    <recommendedName>
        <fullName evidence="21">Sodium/calcium exchanger membrane region domain-containing protein</fullName>
    </recommendedName>
</protein>
<keyword evidence="13 20" id="KW-1133">Transmembrane helix</keyword>
<dbReference type="GO" id="GO:0005886">
    <property type="term" value="C:plasma membrane"/>
    <property type="evidence" value="ECO:0007669"/>
    <property type="project" value="UniProtKB-SubCell"/>
</dbReference>
<dbReference type="PANTHER" id="PTHR10846:SF21">
    <property type="entry name" value="SODIUM_POTASSIUM_CALCIUM EXCHANGER 4"/>
    <property type="match status" value="1"/>
</dbReference>
<feature type="transmembrane region" description="Helical" evidence="20">
    <location>
        <begin position="567"/>
        <end position="587"/>
    </location>
</feature>
<feature type="transmembrane region" description="Helical" evidence="20">
    <location>
        <begin position="276"/>
        <end position="296"/>
    </location>
</feature>
<dbReference type="Ensembl" id="ENSAOCT00000029570.2">
    <property type="protein sequence ID" value="ENSAOCP00000009807.2"/>
    <property type="gene ID" value="ENSAOCG00000014048.2"/>
</dbReference>
<evidence type="ECO:0000256" key="5">
    <source>
        <dbReference type="ARBA" id="ARBA00022475"/>
    </source>
</evidence>
<keyword evidence="9" id="KW-0732">Signal</keyword>
<dbReference type="GO" id="GO:0120199">
    <property type="term" value="C:cone photoreceptor outer segment"/>
    <property type="evidence" value="ECO:0007669"/>
    <property type="project" value="Ensembl"/>
</dbReference>
<keyword evidence="3" id="KW-0813">Transport</keyword>
<evidence type="ECO:0000313" key="22">
    <source>
        <dbReference type="Ensembl" id="ENSAOCP00000009807.2"/>
    </source>
</evidence>
<name>A0A3Q1B6J4_AMPOC</name>
<evidence type="ECO:0000256" key="14">
    <source>
        <dbReference type="ARBA" id="ARBA00023053"/>
    </source>
</evidence>
<evidence type="ECO:0000256" key="17">
    <source>
        <dbReference type="ARBA" id="ARBA00023180"/>
    </source>
</evidence>
<dbReference type="Gene3D" id="1.20.1420.30">
    <property type="entry name" value="NCX, central ion-binding region"/>
    <property type="match status" value="2"/>
</dbReference>
<dbReference type="FunFam" id="1.20.1420.30:FF:000005">
    <property type="entry name" value="sodium/potassium/calcium exchanger 3 isoform X1"/>
    <property type="match status" value="1"/>
</dbReference>
<feature type="transmembrane region" description="Helical" evidence="20">
    <location>
        <begin position="108"/>
        <end position="127"/>
    </location>
</feature>
<dbReference type="STRING" id="80972.ENSAOCP00000009807"/>
<keyword evidence="23" id="KW-1185">Reference proteome</keyword>
<dbReference type="InterPro" id="IPR044880">
    <property type="entry name" value="NCX_ion-bd_dom_sf"/>
</dbReference>
<evidence type="ECO:0000256" key="11">
    <source>
        <dbReference type="ARBA" id="ARBA00022837"/>
    </source>
</evidence>
<evidence type="ECO:0000256" key="10">
    <source>
        <dbReference type="ARBA" id="ARBA00022737"/>
    </source>
</evidence>
<dbReference type="NCBIfam" id="TIGR00367">
    <property type="entry name" value="calcium/sodium antiporter"/>
    <property type="match status" value="1"/>
</dbReference>
<evidence type="ECO:0000259" key="21">
    <source>
        <dbReference type="Pfam" id="PF01699"/>
    </source>
</evidence>
<feature type="domain" description="Sodium/calcium exchanger membrane region" evidence="21">
    <location>
        <begin position="464"/>
        <end position="614"/>
    </location>
</feature>
<keyword evidence="17" id="KW-0325">Glycoprotein</keyword>
<keyword evidence="5" id="KW-1003">Cell membrane</keyword>
<keyword evidence="7" id="KW-0109">Calcium transport</keyword>
<evidence type="ECO:0000256" key="15">
    <source>
        <dbReference type="ARBA" id="ARBA00023065"/>
    </source>
</evidence>
<dbReference type="GO" id="GO:0006874">
    <property type="term" value="P:intracellular calcium ion homeostasis"/>
    <property type="evidence" value="ECO:0007669"/>
    <property type="project" value="TreeGrafter"/>
</dbReference>
<evidence type="ECO:0000256" key="3">
    <source>
        <dbReference type="ARBA" id="ARBA00022448"/>
    </source>
</evidence>
<keyword evidence="18" id="KW-0739">Sodium transport</keyword>
<evidence type="ECO:0000256" key="4">
    <source>
        <dbReference type="ARBA" id="ARBA00022449"/>
    </source>
</evidence>
<dbReference type="PANTHER" id="PTHR10846">
    <property type="entry name" value="SODIUM/POTASSIUM/CALCIUM EXCHANGER"/>
    <property type="match status" value="1"/>
</dbReference>
<comment type="catalytic activity">
    <reaction evidence="19">
        <text>Ca(2+)(out) + K(+)(out) + 4 Na(+)(in) = Ca(2+)(in) + K(+)(in) + 4 Na(+)(out)</text>
        <dbReference type="Rhea" id="RHEA:69967"/>
        <dbReference type="ChEBI" id="CHEBI:29101"/>
        <dbReference type="ChEBI" id="CHEBI:29103"/>
        <dbReference type="ChEBI" id="CHEBI:29108"/>
    </reaction>
</comment>
<keyword evidence="11" id="KW-0106">Calcium</keyword>
<dbReference type="Proteomes" id="UP001501940">
    <property type="component" value="Chromosome 12"/>
</dbReference>
<feature type="transmembrane region" description="Helical" evidence="20">
    <location>
        <begin position="497"/>
        <end position="520"/>
    </location>
</feature>
<evidence type="ECO:0000256" key="8">
    <source>
        <dbReference type="ARBA" id="ARBA00022692"/>
    </source>
</evidence>
<feature type="transmembrane region" description="Helical" evidence="20">
    <location>
        <begin position="29"/>
        <end position="51"/>
    </location>
</feature>
<dbReference type="InterPro" id="IPR004837">
    <property type="entry name" value="NaCa_Exmemb"/>
</dbReference>
<evidence type="ECO:0000256" key="7">
    <source>
        <dbReference type="ARBA" id="ARBA00022568"/>
    </source>
</evidence>
<dbReference type="InterPro" id="IPR004481">
    <property type="entry name" value="K/Na/Ca-exchanger"/>
</dbReference>
<evidence type="ECO:0000256" key="18">
    <source>
        <dbReference type="ARBA" id="ARBA00023201"/>
    </source>
</evidence>
<reference evidence="22" key="3">
    <citation type="submission" date="2025-09" db="UniProtKB">
        <authorList>
            <consortium name="Ensembl"/>
        </authorList>
    </citation>
    <scope>IDENTIFICATION</scope>
</reference>
<reference evidence="22" key="2">
    <citation type="submission" date="2025-08" db="UniProtKB">
        <authorList>
            <consortium name="Ensembl"/>
        </authorList>
    </citation>
    <scope>IDENTIFICATION</scope>
</reference>
<proteinExistence type="inferred from homology"/>
<evidence type="ECO:0000256" key="6">
    <source>
        <dbReference type="ARBA" id="ARBA00022538"/>
    </source>
</evidence>
<keyword evidence="6" id="KW-0633">Potassium transport</keyword>
<evidence type="ECO:0000256" key="1">
    <source>
        <dbReference type="ARBA" id="ARBA00004651"/>
    </source>
</evidence>